<comment type="caution">
    <text evidence="7">The sequence shown here is derived from an EMBL/GenBank/DDBJ whole genome shotgun (WGS) entry which is preliminary data.</text>
</comment>
<dbReference type="EMBL" id="JACRDE010000618">
    <property type="protein sequence ID" value="MBI5252509.1"/>
    <property type="molecule type" value="Genomic_DNA"/>
</dbReference>
<evidence type="ECO:0000256" key="5">
    <source>
        <dbReference type="SAM" id="MobiDB-lite"/>
    </source>
</evidence>
<organism evidence="7 8">
    <name type="scientific">Desulfomonile tiedjei</name>
    <dbReference type="NCBI Taxonomy" id="2358"/>
    <lineage>
        <taxon>Bacteria</taxon>
        <taxon>Pseudomonadati</taxon>
        <taxon>Thermodesulfobacteriota</taxon>
        <taxon>Desulfomonilia</taxon>
        <taxon>Desulfomonilales</taxon>
        <taxon>Desulfomonilaceae</taxon>
        <taxon>Desulfomonile</taxon>
    </lineage>
</organism>
<keyword evidence="2" id="KW-0805">Transcription regulation</keyword>
<reference evidence="7" key="1">
    <citation type="submission" date="2020-07" db="EMBL/GenBank/DDBJ databases">
        <title>Huge and variable diversity of episymbiotic CPR bacteria and DPANN archaea in groundwater ecosystems.</title>
        <authorList>
            <person name="He C.Y."/>
            <person name="Keren R."/>
            <person name="Whittaker M."/>
            <person name="Farag I.F."/>
            <person name="Doudna J."/>
            <person name="Cate J.H.D."/>
            <person name="Banfield J.F."/>
        </authorList>
    </citation>
    <scope>NUCLEOTIDE SEQUENCE</scope>
    <source>
        <strain evidence="7">NC_groundwater_1664_Pr3_B-0.1um_52_9</strain>
    </source>
</reference>
<dbReference type="Gene3D" id="3.40.190.290">
    <property type="match status" value="1"/>
</dbReference>
<accession>A0A9D6Z5U5</accession>
<proteinExistence type="inferred from homology"/>
<evidence type="ECO:0000256" key="1">
    <source>
        <dbReference type="ARBA" id="ARBA00009437"/>
    </source>
</evidence>
<evidence type="ECO:0000313" key="8">
    <source>
        <dbReference type="Proteomes" id="UP000807825"/>
    </source>
</evidence>
<name>A0A9D6Z5U5_9BACT</name>
<dbReference type="CDD" id="cd05466">
    <property type="entry name" value="PBP2_LTTR_substrate"/>
    <property type="match status" value="1"/>
</dbReference>
<sequence length="196" mass="21894">MGSDRLPPQAVPSGEIGHKTPGKYSEPRSQHDICLIGLSGPYSEEPRVYRVRGNEQMFIVASPDYPLPLDIYIERAELISHPLIIEEQGSAGRAVVLHQFEKRGLLPRIGAEVNNIELAKKLALQKKGVALMFEPTIREDVGRGGLKIIRLQGGEIKLRAIDVLVNREVRLSPIAEAFRLAIKEHFDGNLHEMPPW</sequence>
<evidence type="ECO:0000256" key="2">
    <source>
        <dbReference type="ARBA" id="ARBA00023015"/>
    </source>
</evidence>
<comment type="similarity">
    <text evidence="1">Belongs to the LysR transcriptional regulatory family.</text>
</comment>
<dbReference type="GO" id="GO:0006355">
    <property type="term" value="P:regulation of DNA-templated transcription"/>
    <property type="evidence" value="ECO:0007669"/>
    <property type="project" value="TreeGrafter"/>
</dbReference>
<evidence type="ECO:0000259" key="6">
    <source>
        <dbReference type="Pfam" id="PF03466"/>
    </source>
</evidence>
<dbReference type="PANTHER" id="PTHR30126">
    <property type="entry name" value="HTH-TYPE TRANSCRIPTIONAL REGULATOR"/>
    <property type="match status" value="1"/>
</dbReference>
<protein>
    <submittedName>
        <fullName evidence="7">Substrate-binding domain-containing protein</fullName>
    </submittedName>
</protein>
<dbReference type="InterPro" id="IPR005119">
    <property type="entry name" value="LysR_subst-bd"/>
</dbReference>
<dbReference type="PANTHER" id="PTHR30126:SF40">
    <property type="entry name" value="HTH-TYPE TRANSCRIPTIONAL REGULATOR GLTR"/>
    <property type="match status" value="1"/>
</dbReference>
<dbReference type="AlphaFoldDB" id="A0A9D6Z5U5"/>
<feature type="region of interest" description="Disordered" evidence="5">
    <location>
        <begin position="1"/>
        <end position="28"/>
    </location>
</feature>
<dbReference type="SUPFAM" id="SSF53850">
    <property type="entry name" value="Periplasmic binding protein-like II"/>
    <property type="match status" value="1"/>
</dbReference>
<keyword evidence="3" id="KW-0238">DNA-binding</keyword>
<dbReference type="Proteomes" id="UP000807825">
    <property type="component" value="Unassembled WGS sequence"/>
</dbReference>
<keyword evidence="4" id="KW-0804">Transcription</keyword>
<feature type="domain" description="LysR substrate-binding" evidence="6">
    <location>
        <begin position="32"/>
        <end position="186"/>
    </location>
</feature>
<evidence type="ECO:0000256" key="4">
    <source>
        <dbReference type="ARBA" id="ARBA00023163"/>
    </source>
</evidence>
<dbReference type="GO" id="GO:0000976">
    <property type="term" value="F:transcription cis-regulatory region binding"/>
    <property type="evidence" value="ECO:0007669"/>
    <property type="project" value="TreeGrafter"/>
</dbReference>
<evidence type="ECO:0000313" key="7">
    <source>
        <dbReference type="EMBL" id="MBI5252509.1"/>
    </source>
</evidence>
<evidence type="ECO:0000256" key="3">
    <source>
        <dbReference type="ARBA" id="ARBA00023125"/>
    </source>
</evidence>
<gene>
    <name evidence="7" type="ORF">HY912_23695</name>
</gene>
<dbReference type="Pfam" id="PF03466">
    <property type="entry name" value="LysR_substrate"/>
    <property type="match status" value="1"/>
</dbReference>